<sequence>MHVKAKRIAVLGLLLAIAVIMIVLSGTIEMSTLFFLAGASFCVGIAIREYGVQMGIAFLIASVILGFLLAPNKLYCITYSVMALYILLSEMVWNGVSKSLRIKNPIKVFSILKYVIFNILYIPLILIAPKLVYQGEINIWILVAVIVGGQIGLFLFDKVYCYFQSQIWGKFRKSLE</sequence>
<accession>A0A1I0RUA5</accession>
<keyword evidence="1" id="KW-0812">Transmembrane</keyword>
<evidence type="ECO:0000313" key="2">
    <source>
        <dbReference type="EMBL" id="SEW45037.1"/>
    </source>
</evidence>
<evidence type="ECO:0000256" key="1">
    <source>
        <dbReference type="SAM" id="Phobius"/>
    </source>
</evidence>
<feature type="transmembrane region" description="Helical" evidence="1">
    <location>
        <begin position="108"/>
        <end position="127"/>
    </location>
</feature>
<keyword evidence="1" id="KW-0472">Membrane</keyword>
<dbReference type="STRING" id="99656.SAMN05421659_1248"/>
<feature type="transmembrane region" description="Helical" evidence="1">
    <location>
        <begin position="7"/>
        <end position="24"/>
    </location>
</feature>
<feature type="transmembrane region" description="Helical" evidence="1">
    <location>
        <begin position="54"/>
        <end position="71"/>
    </location>
</feature>
<dbReference type="RefSeq" id="WP_092457890.1">
    <property type="nucleotide sequence ID" value="NZ_FOJI01000024.1"/>
</dbReference>
<feature type="transmembrane region" description="Helical" evidence="1">
    <location>
        <begin position="139"/>
        <end position="163"/>
    </location>
</feature>
<dbReference type="Proteomes" id="UP000199701">
    <property type="component" value="Unassembled WGS sequence"/>
</dbReference>
<keyword evidence="1" id="KW-1133">Transmembrane helix</keyword>
<keyword evidence="3" id="KW-1185">Reference proteome</keyword>
<dbReference type="AlphaFoldDB" id="A0A1I0RUA5"/>
<protein>
    <submittedName>
        <fullName evidence="2">Uncharacterized protein</fullName>
    </submittedName>
</protein>
<gene>
    <name evidence="2" type="ORF">SAMN05421659_1248</name>
</gene>
<organism evidence="2 3">
    <name type="scientific">[Clostridium] fimetarium</name>
    <dbReference type="NCBI Taxonomy" id="99656"/>
    <lineage>
        <taxon>Bacteria</taxon>
        <taxon>Bacillati</taxon>
        <taxon>Bacillota</taxon>
        <taxon>Clostridia</taxon>
        <taxon>Lachnospirales</taxon>
        <taxon>Lachnospiraceae</taxon>
    </lineage>
</organism>
<name>A0A1I0RUA5_9FIRM</name>
<dbReference type="OrthoDB" id="1908149at2"/>
<evidence type="ECO:0000313" key="3">
    <source>
        <dbReference type="Proteomes" id="UP000199701"/>
    </source>
</evidence>
<reference evidence="2 3" key="1">
    <citation type="submission" date="2016-10" db="EMBL/GenBank/DDBJ databases">
        <authorList>
            <person name="de Groot N.N."/>
        </authorList>
    </citation>
    <scope>NUCLEOTIDE SEQUENCE [LARGE SCALE GENOMIC DNA]</scope>
    <source>
        <strain evidence="2 3">DSM 9179</strain>
    </source>
</reference>
<proteinExistence type="predicted"/>
<dbReference type="EMBL" id="FOJI01000024">
    <property type="protein sequence ID" value="SEW45037.1"/>
    <property type="molecule type" value="Genomic_DNA"/>
</dbReference>